<evidence type="ECO:0000313" key="2">
    <source>
        <dbReference type="EMBL" id="VAX19911.1"/>
    </source>
</evidence>
<feature type="domain" description="HTH cro/C1-type" evidence="1">
    <location>
        <begin position="80"/>
        <end position="132"/>
    </location>
</feature>
<protein>
    <recommendedName>
        <fullName evidence="1">HTH cro/C1-type domain-containing protein</fullName>
    </recommendedName>
</protein>
<name>A0A3B1BZI6_9ZZZZ</name>
<dbReference type="CDD" id="cd00093">
    <property type="entry name" value="HTH_XRE"/>
    <property type="match status" value="1"/>
</dbReference>
<dbReference type="PANTHER" id="PTHR40455">
    <property type="entry name" value="ANTITOXIN HIGA"/>
    <property type="match status" value="1"/>
</dbReference>
<proteinExistence type="predicted"/>
<accession>A0A3B1BZI6</accession>
<dbReference type="InterPro" id="IPR010982">
    <property type="entry name" value="Lambda_DNA-bd_dom_sf"/>
</dbReference>
<sequence>MTKTLKKTTQAWKEAKQTLSVPRSETEYDRLVSILDELIDKIGNNERHPLARLAETIATLIEAFENEHVQMPEGDAVSILRLLMEEHGLKQTDMKEIGSQGIVSEVLGGKRKLNTTQIKKLAKRFHVSPAVFID</sequence>
<evidence type="ECO:0000259" key="1">
    <source>
        <dbReference type="PROSITE" id="PS50943"/>
    </source>
</evidence>
<dbReference type="GO" id="GO:0001046">
    <property type="term" value="F:core promoter sequence-specific DNA binding"/>
    <property type="evidence" value="ECO:0007669"/>
    <property type="project" value="TreeGrafter"/>
</dbReference>
<reference evidence="2" key="1">
    <citation type="submission" date="2018-06" db="EMBL/GenBank/DDBJ databases">
        <authorList>
            <person name="Zhirakovskaya E."/>
        </authorList>
    </citation>
    <scope>NUCLEOTIDE SEQUENCE</scope>
</reference>
<gene>
    <name evidence="2" type="ORF">MNBD_NITROSPINAE03-1841</name>
</gene>
<dbReference type="SUPFAM" id="SSF47413">
    <property type="entry name" value="lambda repressor-like DNA-binding domains"/>
    <property type="match status" value="1"/>
</dbReference>
<organism evidence="2">
    <name type="scientific">hydrothermal vent metagenome</name>
    <dbReference type="NCBI Taxonomy" id="652676"/>
    <lineage>
        <taxon>unclassified sequences</taxon>
        <taxon>metagenomes</taxon>
        <taxon>ecological metagenomes</taxon>
    </lineage>
</organism>
<dbReference type="PROSITE" id="PS50943">
    <property type="entry name" value="HTH_CROC1"/>
    <property type="match status" value="1"/>
</dbReference>
<dbReference type="EMBL" id="UOGB01000166">
    <property type="protein sequence ID" value="VAX19911.1"/>
    <property type="molecule type" value="Genomic_DNA"/>
</dbReference>
<dbReference type="PANTHER" id="PTHR40455:SF1">
    <property type="entry name" value="ANTITOXIN HIGA"/>
    <property type="match status" value="1"/>
</dbReference>
<dbReference type="Gene3D" id="1.10.260.40">
    <property type="entry name" value="lambda repressor-like DNA-binding domains"/>
    <property type="match status" value="1"/>
</dbReference>
<dbReference type="GO" id="GO:0006355">
    <property type="term" value="P:regulation of DNA-templated transcription"/>
    <property type="evidence" value="ECO:0007669"/>
    <property type="project" value="InterPro"/>
</dbReference>
<dbReference type="AlphaFoldDB" id="A0A3B1BZI6"/>
<dbReference type="InterPro" id="IPR001387">
    <property type="entry name" value="Cro/C1-type_HTH"/>
</dbReference>
<dbReference type="InterPro" id="IPR039060">
    <property type="entry name" value="Antitox_HigA"/>
</dbReference>